<sequence>MSHASPARPTAADVPVRPRPEVAVMPTPVALFQQVRFAYAQLAARSSKEAAMSRVLTAAELDGAWQTLDQRAWLTGHGGPATDWGRRAREGGSVTAWRSFHDGAGRWVWVQVVPLASAEDAASALAEVGKRSLANPRSEVRVVLEQNVPLEPFPGASAVWAHEQHTRPLAKPGPDGVSLLLAAAVGHHVIVLALSGTPAWDWEAASALAARQAARLTVPEG</sequence>
<gene>
    <name evidence="1" type="ORF">K7862_32335</name>
</gene>
<comment type="caution">
    <text evidence="1">The sequence shown here is derived from an EMBL/GenBank/DDBJ whole genome shotgun (WGS) entry which is preliminary data.</text>
</comment>
<accession>A0ABS7QH51</accession>
<proteinExistence type="predicted"/>
<keyword evidence="2" id="KW-1185">Reference proteome</keyword>
<evidence type="ECO:0000313" key="1">
    <source>
        <dbReference type="EMBL" id="MBY8882288.1"/>
    </source>
</evidence>
<dbReference type="Proteomes" id="UP000778578">
    <property type="component" value="Unassembled WGS sequence"/>
</dbReference>
<name>A0ABS7QH51_9ACTN</name>
<dbReference type="EMBL" id="JAINZZ010000068">
    <property type="protein sequence ID" value="MBY8882288.1"/>
    <property type="molecule type" value="Genomic_DNA"/>
</dbReference>
<reference evidence="1 2" key="1">
    <citation type="submission" date="2021-08" db="EMBL/GenBank/DDBJ databases">
        <title>WGS of actinomycetes from Thailand.</title>
        <authorList>
            <person name="Thawai C."/>
        </authorList>
    </citation>
    <scope>NUCLEOTIDE SEQUENCE [LARGE SCALE GENOMIC DNA]</scope>
    <source>
        <strain evidence="1 2">PLK6-54</strain>
    </source>
</reference>
<evidence type="ECO:0000313" key="2">
    <source>
        <dbReference type="Proteomes" id="UP000778578"/>
    </source>
</evidence>
<protein>
    <submittedName>
        <fullName evidence="1">Uncharacterized protein</fullName>
    </submittedName>
</protein>
<dbReference type="RefSeq" id="WP_222968511.1">
    <property type="nucleotide sequence ID" value="NZ_JAINZZ010000068.1"/>
</dbReference>
<organism evidence="1 2">
    <name type="scientific">Actinacidiphila acidipaludis</name>
    <dbReference type="NCBI Taxonomy" id="2873382"/>
    <lineage>
        <taxon>Bacteria</taxon>
        <taxon>Bacillati</taxon>
        <taxon>Actinomycetota</taxon>
        <taxon>Actinomycetes</taxon>
        <taxon>Kitasatosporales</taxon>
        <taxon>Streptomycetaceae</taxon>
        <taxon>Actinacidiphila</taxon>
    </lineage>
</organism>